<dbReference type="InterPro" id="IPR007145">
    <property type="entry name" value="MAP65_Ase1_PRC1"/>
</dbReference>
<accession>A0A833VS72</accession>
<keyword evidence="3" id="KW-0175">Coiled coil</keyword>
<evidence type="ECO:0000256" key="2">
    <source>
        <dbReference type="ARBA" id="ARBA00022701"/>
    </source>
</evidence>
<dbReference type="EMBL" id="SWLB01000003">
    <property type="protein sequence ID" value="KAF3339765.1"/>
    <property type="molecule type" value="Genomic_DNA"/>
</dbReference>
<feature type="region of interest" description="Disordered" evidence="4">
    <location>
        <begin position="495"/>
        <end position="609"/>
    </location>
</feature>
<dbReference type="GO" id="GO:0005737">
    <property type="term" value="C:cytoplasm"/>
    <property type="evidence" value="ECO:0007669"/>
    <property type="project" value="TreeGrafter"/>
</dbReference>
<organism evidence="5 6">
    <name type="scientific">Carex littledalei</name>
    <dbReference type="NCBI Taxonomy" id="544730"/>
    <lineage>
        <taxon>Eukaryota</taxon>
        <taxon>Viridiplantae</taxon>
        <taxon>Streptophyta</taxon>
        <taxon>Embryophyta</taxon>
        <taxon>Tracheophyta</taxon>
        <taxon>Spermatophyta</taxon>
        <taxon>Magnoliopsida</taxon>
        <taxon>Liliopsida</taxon>
        <taxon>Poales</taxon>
        <taxon>Cyperaceae</taxon>
        <taxon>Cyperoideae</taxon>
        <taxon>Cariceae</taxon>
        <taxon>Carex</taxon>
        <taxon>Carex subgen. Euthyceras</taxon>
    </lineage>
</organism>
<dbReference type="GO" id="GO:0005874">
    <property type="term" value="C:microtubule"/>
    <property type="evidence" value="ECO:0007669"/>
    <property type="project" value="UniProtKB-KW"/>
</dbReference>
<evidence type="ECO:0000256" key="1">
    <source>
        <dbReference type="ARBA" id="ARBA00006187"/>
    </source>
</evidence>
<sequence length="666" mass="76508">MNELHKDYFLRMEKACGSLLHELQVIWDEIGESFADRERVLKDLENECVEAHQIKLDKASHLRAHLHQSIADAEAELAAICSAMGEKPVNNTQINQIAGSLKSEVSAIVPLLEEMRNRRAERIGQFLEVTDQIRKITIEIRAAGCNQSEITFDESELTTRKLEELHKELQSLQKEKSERLKMVMGQLKFLNSLCIVLGLEFEKMVAEVHPTLDEGEESKNISDDVVDRLASTIQRLREVKIQRMKKLQNLATSLLELWDLMDVPIEEQQLFQNITRNVAASEHELNEPNILSVDFLKSAEAEVSRLEKLKASKRKDIVLKKKFELDELRRKTHLLPEDGEINFALEAVEAGTVNNHYSLLMEQIDNQISLVKEDVLSRKDILEKVEKWLNACEEENWLEEYSKDENRYNAGRGAHLALKRAEKARAIVNKIPAMIHNLSDKITMWERERRKVFTYDGVSLHLMLEKYNVHKMEKAQEIERQKEQKKLYKQMVAKQELRYGSKPSPVKCQNSRKGRGSIASHKRLSLGGAMSEPPRVDDRQRNKTTPSAKKTKDRLFFSPDKRSAYCSPSPTKLRFNDSTPRRPELPRQPFSQLPRSNNIISAPPKMISGDNSASRTPILMPVQMQVGPTPPLTPVKHQLESINAPDHVIEYSFEERRLACYLAAHN</sequence>
<dbReference type="GO" id="GO:0008017">
    <property type="term" value="F:microtubule binding"/>
    <property type="evidence" value="ECO:0007669"/>
    <property type="project" value="InterPro"/>
</dbReference>
<dbReference type="Pfam" id="PF03999">
    <property type="entry name" value="MAP65_ASE1"/>
    <property type="match status" value="1"/>
</dbReference>
<feature type="compositionally biased region" description="Polar residues" evidence="4">
    <location>
        <begin position="589"/>
        <end position="600"/>
    </location>
</feature>
<dbReference type="GO" id="GO:0000226">
    <property type="term" value="P:microtubule cytoskeleton organization"/>
    <property type="evidence" value="ECO:0007669"/>
    <property type="project" value="InterPro"/>
</dbReference>
<evidence type="ECO:0000313" key="5">
    <source>
        <dbReference type="EMBL" id="KAF3339765.1"/>
    </source>
</evidence>
<feature type="compositionally biased region" description="Basic and acidic residues" evidence="4">
    <location>
        <begin position="553"/>
        <end position="563"/>
    </location>
</feature>
<gene>
    <name evidence="5" type="ORF">FCM35_KLT15536</name>
</gene>
<dbReference type="PANTHER" id="PTHR19321">
    <property type="entry name" value="PROTEIN REGULATOR OF CYTOKINESIS 1 PRC1-RELATED"/>
    <property type="match status" value="1"/>
</dbReference>
<evidence type="ECO:0000313" key="6">
    <source>
        <dbReference type="Proteomes" id="UP000623129"/>
    </source>
</evidence>
<dbReference type="GO" id="GO:0005819">
    <property type="term" value="C:spindle"/>
    <property type="evidence" value="ECO:0007669"/>
    <property type="project" value="TreeGrafter"/>
</dbReference>
<reference evidence="5" key="1">
    <citation type="submission" date="2020-01" db="EMBL/GenBank/DDBJ databases">
        <title>Genome sequence of Kobresia littledalei, the first chromosome-level genome in the family Cyperaceae.</title>
        <authorList>
            <person name="Qu G."/>
        </authorList>
    </citation>
    <scope>NUCLEOTIDE SEQUENCE</scope>
    <source>
        <strain evidence="5">C.B.Clarke</strain>
        <tissue evidence="5">Leaf</tissue>
    </source>
</reference>
<comment type="similarity">
    <text evidence="1">Belongs to the MAP65/ASE1 family.</text>
</comment>
<keyword evidence="6" id="KW-1185">Reference proteome</keyword>
<keyword evidence="2" id="KW-0493">Microtubule</keyword>
<comment type="caution">
    <text evidence="5">The sequence shown here is derived from an EMBL/GenBank/DDBJ whole genome shotgun (WGS) entry which is preliminary data.</text>
</comment>
<feature type="compositionally biased region" description="Basic residues" evidence="4">
    <location>
        <begin position="510"/>
        <end position="524"/>
    </location>
</feature>
<name>A0A833VS72_9POAL</name>
<evidence type="ECO:0000256" key="4">
    <source>
        <dbReference type="SAM" id="MobiDB-lite"/>
    </source>
</evidence>
<dbReference type="OrthoDB" id="642895at2759"/>
<dbReference type="Proteomes" id="UP000623129">
    <property type="component" value="Unassembled WGS sequence"/>
</dbReference>
<proteinExistence type="inferred from homology"/>
<feature type="coiled-coil region" evidence="3">
    <location>
        <begin position="155"/>
        <end position="182"/>
    </location>
</feature>
<dbReference type="Gene3D" id="1.20.58.1520">
    <property type="match status" value="1"/>
</dbReference>
<evidence type="ECO:0000256" key="3">
    <source>
        <dbReference type="SAM" id="Coils"/>
    </source>
</evidence>
<protein>
    <submittedName>
        <fullName evidence="5">Microtubule-associated protein 3 isoform X2</fullName>
    </submittedName>
</protein>
<dbReference type="AlphaFoldDB" id="A0A833VS72"/>
<dbReference type="PANTHER" id="PTHR19321:SF7">
    <property type="entry name" value="65-KDA MICROTUBULE-ASSOCIATED PROTEIN 3"/>
    <property type="match status" value="1"/>
</dbReference>